<proteinExistence type="predicted"/>
<gene>
    <name evidence="2" type="ORF">FGU71_10205</name>
</gene>
<name>A0A547PDJ5_9SPHN</name>
<protein>
    <submittedName>
        <fullName evidence="2">Uncharacterized protein</fullName>
    </submittedName>
</protein>
<dbReference type="OrthoDB" id="7448728at2"/>
<keyword evidence="1" id="KW-0812">Transmembrane</keyword>
<keyword evidence="1" id="KW-0472">Membrane</keyword>
<feature type="transmembrane region" description="Helical" evidence="1">
    <location>
        <begin position="6"/>
        <end position="30"/>
    </location>
</feature>
<sequence>MEVPTILQMATFAIALVGAVLGIINTWNAVADRKPNARVRFLNVRFVNEMEHLGYSIEVTNLSSFPLTINEVGFSLTPRWSSEIERLVLLPDDQFGASLPKKIEPREQADFRMVGKIKGRSPKMIKSVYAKTACGNVFRTNSELVKQIAKQSSNAPSSEGQFRLD</sequence>
<dbReference type="EMBL" id="VHJK01000001">
    <property type="protein sequence ID" value="TRD12195.1"/>
    <property type="molecule type" value="Genomic_DNA"/>
</dbReference>
<organism evidence="2 3">
    <name type="scientific">Erythrobacter insulae</name>
    <dbReference type="NCBI Taxonomy" id="2584124"/>
    <lineage>
        <taxon>Bacteria</taxon>
        <taxon>Pseudomonadati</taxon>
        <taxon>Pseudomonadota</taxon>
        <taxon>Alphaproteobacteria</taxon>
        <taxon>Sphingomonadales</taxon>
        <taxon>Erythrobacteraceae</taxon>
        <taxon>Erythrobacter/Porphyrobacter group</taxon>
        <taxon>Erythrobacter</taxon>
    </lineage>
</organism>
<keyword evidence="3" id="KW-1185">Reference proteome</keyword>
<accession>A0A547PDJ5</accession>
<evidence type="ECO:0000256" key="1">
    <source>
        <dbReference type="SAM" id="Phobius"/>
    </source>
</evidence>
<evidence type="ECO:0000313" key="2">
    <source>
        <dbReference type="EMBL" id="TRD12195.1"/>
    </source>
</evidence>
<reference evidence="2 3" key="1">
    <citation type="submission" date="2019-06" db="EMBL/GenBank/DDBJ databases">
        <title>Erythrobacter insulae sp. nov., isolated from a tidal flat.</title>
        <authorList>
            <person name="Yoon J.-H."/>
        </authorList>
    </citation>
    <scope>NUCLEOTIDE SEQUENCE [LARGE SCALE GENOMIC DNA]</scope>
    <source>
        <strain evidence="2 3">JBTF-M21</strain>
    </source>
</reference>
<dbReference type="Proteomes" id="UP000316343">
    <property type="component" value="Unassembled WGS sequence"/>
</dbReference>
<comment type="caution">
    <text evidence="2">The sequence shown here is derived from an EMBL/GenBank/DDBJ whole genome shotgun (WGS) entry which is preliminary data.</text>
</comment>
<dbReference type="AlphaFoldDB" id="A0A547PDJ5"/>
<keyword evidence="1" id="KW-1133">Transmembrane helix</keyword>
<dbReference type="RefSeq" id="WP_142788468.1">
    <property type="nucleotide sequence ID" value="NZ_VHJK01000001.1"/>
</dbReference>
<evidence type="ECO:0000313" key="3">
    <source>
        <dbReference type="Proteomes" id="UP000316343"/>
    </source>
</evidence>